<feature type="compositionally biased region" description="Low complexity" evidence="1">
    <location>
        <begin position="98"/>
        <end position="109"/>
    </location>
</feature>
<reference evidence="2" key="1">
    <citation type="submission" date="2023-10" db="EMBL/GenBank/DDBJ databases">
        <authorList>
            <person name="Chen Y."/>
            <person name="Shah S."/>
            <person name="Dougan E. K."/>
            <person name="Thang M."/>
            <person name="Chan C."/>
        </authorList>
    </citation>
    <scope>NUCLEOTIDE SEQUENCE [LARGE SCALE GENOMIC DNA]</scope>
</reference>
<organism evidence="2 3">
    <name type="scientific">Prorocentrum cordatum</name>
    <dbReference type="NCBI Taxonomy" id="2364126"/>
    <lineage>
        <taxon>Eukaryota</taxon>
        <taxon>Sar</taxon>
        <taxon>Alveolata</taxon>
        <taxon>Dinophyceae</taxon>
        <taxon>Prorocentrales</taxon>
        <taxon>Prorocentraceae</taxon>
        <taxon>Prorocentrum</taxon>
    </lineage>
</organism>
<feature type="non-terminal residue" evidence="2">
    <location>
        <position position="137"/>
    </location>
</feature>
<name>A0ABN9QH56_9DINO</name>
<proteinExistence type="predicted"/>
<gene>
    <name evidence="2" type="ORF">PCOR1329_LOCUS11858</name>
</gene>
<feature type="non-terminal residue" evidence="2">
    <location>
        <position position="1"/>
    </location>
</feature>
<protein>
    <submittedName>
        <fullName evidence="2">Uncharacterized protein</fullName>
    </submittedName>
</protein>
<evidence type="ECO:0000313" key="2">
    <source>
        <dbReference type="EMBL" id="CAK0805326.1"/>
    </source>
</evidence>
<evidence type="ECO:0000256" key="1">
    <source>
        <dbReference type="SAM" id="MobiDB-lite"/>
    </source>
</evidence>
<accession>A0ABN9QH56</accession>
<evidence type="ECO:0000313" key="3">
    <source>
        <dbReference type="Proteomes" id="UP001189429"/>
    </source>
</evidence>
<feature type="region of interest" description="Disordered" evidence="1">
    <location>
        <begin position="1"/>
        <end position="25"/>
    </location>
</feature>
<sequence length="137" mass="13789">SQFGPTPILARVGGEPLPPTDREADARALRCSARGPPPSNRAMAGRRRLALAAACVAAVLPGAGAEAAAPQAACAAEEAEEAAALRTHLVQVGRRPWRGPARAAAAADGPRPHLGGAASLAGRGAEAPPPQAKTFLW</sequence>
<feature type="region of interest" description="Disordered" evidence="1">
    <location>
        <begin position="96"/>
        <end position="137"/>
    </location>
</feature>
<dbReference type="Proteomes" id="UP001189429">
    <property type="component" value="Unassembled WGS sequence"/>
</dbReference>
<feature type="compositionally biased region" description="Low complexity" evidence="1">
    <location>
        <begin position="115"/>
        <end position="126"/>
    </location>
</feature>
<keyword evidence="3" id="KW-1185">Reference proteome</keyword>
<comment type="caution">
    <text evidence="2">The sequence shown here is derived from an EMBL/GenBank/DDBJ whole genome shotgun (WGS) entry which is preliminary data.</text>
</comment>
<dbReference type="EMBL" id="CAUYUJ010003432">
    <property type="protein sequence ID" value="CAK0805326.1"/>
    <property type="molecule type" value="Genomic_DNA"/>
</dbReference>